<dbReference type="OrthoDB" id="9798468at2"/>
<dbReference type="GO" id="GO:0015920">
    <property type="term" value="P:lipopolysaccharide transport"/>
    <property type="evidence" value="ECO:0007669"/>
    <property type="project" value="TreeGrafter"/>
</dbReference>
<protein>
    <submittedName>
        <fullName evidence="7">Lipopolysaccharide export system permease protein LptG</fullName>
    </submittedName>
</protein>
<sequence length="364" mass="38896">MIGRTLFRYIGFLFLKWILGLLVGAVLLAFLIDLLELLRSTADRPDFEPLTVLAVSALRVPLIAEDILPFAVLLGSMAALLNLSRRSELAVSRAAGLSVWQFTAPGLVVAIVIGIIATTLYNPLATRLKADSDRLASSGVAGRAVALLSDSSSATWLRQHTDEGDAVIKVAGIADGGRILLDPIFWEFDKTGRLARRIEASGATLGTKLFRLSDARIFEPNAEPQTKSTMVVPTTLTPEQVNQRLAAPNSVSFWALPEMARQAVNAGLPTSRFELQFDVLLLRPALLAAMTLIAATVSLGMSRRGNVGRMILGGVTAGFMLYVLTEVFGDLGSEGLVNPLIAAIAPAFIALSLGSTVLLFREDG</sequence>
<feature type="transmembrane region" description="Helical" evidence="6">
    <location>
        <begin position="340"/>
        <end position="360"/>
    </location>
</feature>
<name>A0A2C9D6U0_9HYPH</name>
<accession>A0A2C9D6U0</accession>
<keyword evidence="8" id="KW-1185">Reference proteome</keyword>
<dbReference type="NCBIfam" id="TIGR04408">
    <property type="entry name" value="LptG_lptG"/>
    <property type="match status" value="1"/>
</dbReference>
<feature type="transmembrane region" description="Helical" evidence="6">
    <location>
        <begin position="102"/>
        <end position="121"/>
    </location>
</feature>
<dbReference type="PANTHER" id="PTHR33529:SF2">
    <property type="entry name" value="LIPOPOLYSACCHARIDE EXPORT SYSTEM PERMEASE PROTEIN LPTG"/>
    <property type="match status" value="1"/>
</dbReference>
<feature type="transmembrane region" description="Helical" evidence="6">
    <location>
        <begin position="52"/>
        <end position="81"/>
    </location>
</feature>
<feature type="transmembrane region" description="Helical" evidence="6">
    <location>
        <begin position="12"/>
        <end position="32"/>
    </location>
</feature>
<gene>
    <name evidence="7" type="primary">lptG</name>
    <name evidence="7" type="ORF">HDIA_2422</name>
</gene>
<evidence type="ECO:0000256" key="3">
    <source>
        <dbReference type="ARBA" id="ARBA00022692"/>
    </source>
</evidence>
<keyword evidence="3 6" id="KW-0812">Transmembrane</keyword>
<evidence type="ECO:0000256" key="6">
    <source>
        <dbReference type="SAM" id="Phobius"/>
    </source>
</evidence>
<dbReference type="GO" id="GO:0043190">
    <property type="term" value="C:ATP-binding cassette (ABC) transporter complex"/>
    <property type="evidence" value="ECO:0007669"/>
    <property type="project" value="InterPro"/>
</dbReference>
<dbReference type="KEGG" id="hdi:HDIA_2422"/>
<dbReference type="GO" id="GO:0055085">
    <property type="term" value="P:transmembrane transport"/>
    <property type="evidence" value="ECO:0007669"/>
    <property type="project" value="InterPro"/>
</dbReference>
<dbReference type="PANTHER" id="PTHR33529">
    <property type="entry name" value="SLR0882 PROTEIN-RELATED"/>
    <property type="match status" value="1"/>
</dbReference>
<dbReference type="InterPro" id="IPR030923">
    <property type="entry name" value="LptG"/>
</dbReference>
<evidence type="ECO:0000256" key="5">
    <source>
        <dbReference type="ARBA" id="ARBA00023136"/>
    </source>
</evidence>
<dbReference type="AlphaFoldDB" id="A0A2C9D6U0"/>
<keyword evidence="2" id="KW-1003">Cell membrane</keyword>
<evidence type="ECO:0000256" key="2">
    <source>
        <dbReference type="ARBA" id="ARBA00022475"/>
    </source>
</evidence>
<comment type="subcellular location">
    <subcellularLocation>
        <location evidence="1">Cell membrane</location>
        <topology evidence="1">Multi-pass membrane protein</topology>
    </subcellularLocation>
</comment>
<dbReference type="InterPro" id="IPR005495">
    <property type="entry name" value="LptG/LptF_permease"/>
</dbReference>
<evidence type="ECO:0000256" key="1">
    <source>
        <dbReference type="ARBA" id="ARBA00004651"/>
    </source>
</evidence>
<keyword evidence="5 6" id="KW-0472">Membrane</keyword>
<evidence type="ECO:0000313" key="8">
    <source>
        <dbReference type="Proteomes" id="UP000223606"/>
    </source>
</evidence>
<feature type="transmembrane region" description="Helical" evidence="6">
    <location>
        <begin position="311"/>
        <end position="328"/>
    </location>
</feature>
<feature type="transmembrane region" description="Helical" evidence="6">
    <location>
        <begin position="280"/>
        <end position="299"/>
    </location>
</feature>
<dbReference type="Pfam" id="PF03739">
    <property type="entry name" value="LptF_LptG"/>
    <property type="match status" value="1"/>
</dbReference>
<dbReference type="RefSeq" id="WP_099556403.1">
    <property type="nucleotide sequence ID" value="NZ_LT960614.1"/>
</dbReference>
<reference evidence="8" key="1">
    <citation type="submission" date="2017-09" db="EMBL/GenBank/DDBJ databases">
        <title>Genome sequence of Nannocystis excedens DSM 71.</title>
        <authorList>
            <person name="Blom J."/>
        </authorList>
    </citation>
    <scope>NUCLEOTIDE SEQUENCE [LARGE SCALE GENOMIC DNA]</scope>
    <source>
        <strain evidence="8">type strain: E19</strain>
    </source>
</reference>
<evidence type="ECO:0000313" key="7">
    <source>
        <dbReference type="EMBL" id="SON55963.1"/>
    </source>
</evidence>
<proteinExistence type="predicted"/>
<dbReference type="Proteomes" id="UP000223606">
    <property type="component" value="Chromosome 1"/>
</dbReference>
<keyword evidence="4 6" id="KW-1133">Transmembrane helix</keyword>
<organism evidence="7 8">
    <name type="scientific">Hartmannibacter diazotrophicus</name>
    <dbReference type="NCBI Taxonomy" id="1482074"/>
    <lineage>
        <taxon>Bacteria</taxon>
        <taxon>Pseudomonadati</taxon>
        <taxon>Pseudomonadota</taxon>
        <taxon>Alphaproteobacteria</taxon>
        <taxon>Hyphomicrobiales</taxon>
        <taxon>Pleomorphomonadaceae</taxon>
        <taxon>Hartmannibacter</taxon>
    </lineage>
</organism>
<dbReference type="EMBL" id="LT960614">
    <property type="protein sequence ID" value="SON55963.1"/>
    <property type="molecule type" value="Genomic_DNA"/>
</dbReference>
<evidence type="ECO:0000256" key="4">
    <source>
        <dbReference type="ARBA" id="ARBA00022989"/>
    </source>
</evidence>